<dbReference type="AlphaFoldDB" id="A0A7W6EGZ3"/>
<accession>A0A7W6EGZ3</accession>
<dbReference type="SUPFAM" id="SSF53335">
    <property type="entry name" value="S-adenosyl-L-methionine-dependent methyltransferases"/>
    <property type="match status" value="1"/>
</dbReference>
<name>A0A7W6EGZ3_9HYPH</name>
<keyword evidence="1 4" id="KW-0489">Methyltransferase</keyword>
<proteinExistence type="predicted"/>
<dbReference type="GO" id="GO:0035243">
    <property type="term" value="F:protein-arginine omega-N symmetric methyltransferase activity"/>
    <property type="evidence" value="ECO:0007669"/>
    <property type="project" value="TreeGrafter"/>
</dbReference>
<evidence type="ECO:0000256" key="2">
    <source>
        <dbReference type="ARBA" id="ARBA00022679"/>
    </source>
</evidence>
<organism evidence="4 5">
    <name type="scientific">Pseudochelatococcus contaminans</name>
    <dbReference type="NCBI Taxonomy" id="1538103"/>
    <lineage>
        <taxon>Bacteria</taxon>
        <taxon>Pseudomonadati</taxon>
        <taxon>Pseudomonadota</taxon>
        <taxon>Alphaproteobacteria</taxon>
        <taxon>Hyphomicrobiales</taxon>
        <taxon>Chelatococcaceae</taxon>
        <taxon>Pseudochelatococcus</taxon>
    </lineage>
</organism>
<dbReference type="RefSeq" id="WP_343052446.1">
    <property type="nucleotide sequence ID" value="NZ_JACICC010000003.1"/>
</dbReference>
<dbReference type="EMBL" id="JACICC010000003">
    <property type="protein sequence ID" value="MBB3809362.1"/>
    <property type="molecule type" value="Genomic_DNA"/>
</dbReference>
<sequence length="388" mass="41430">MTHPTDDATPDDIAPGADESADTPLAQELKTTIAASGPITVEHFMALCLGHPRHGYYMTRDPLGLSGDFITAPEVSQMFGELIGLWAAEVWHAMGAPAQVRVVELGPGRGTLMRDFLRAAKAVPGFRNAIDLHLVETSPVLRSLQATTLADSDIAPHWHDAFAQVPEGPVIVIANEFFDCLPVRQYVRANGNWHERLIGLDAYENLAFGLAPEPETALTRDAPDGVLMEFPASHLIAMRHIAERVTRDGGALLAIDYGHLRTGYGETLQALRDHSFVGVLEAPGESDVTVHVDFAALAQAALMTGAVVHGPVLQGDFLNHLGINERAATLKAHAPAHAVAIDAAVARLTDSDSRGMGNLFKVMAVANPDLPLLPGFGSYRQPGAGDQP</sequence>
<dbReference type="PANTHER" id="PTHR12049">
    <property type="entry name" value="PROTEIN ARGININE METHYLTRANSFERASE NDUFAF7, MITOCHONDRIAL"/>
    <property type="match status" value="1"/>
</dbReference>
<dbReference type="InterPro" id="IPR003788">
    <property type="entry name" value="NDUFAF7"/>
</dbReference>
<reference evidence="4 5" key="1">
    <citation type="submission" date="2020-08" db="EMBL/GenBank/DDBJ databases">
        <title>Genomic Encyclopedia of Type Strains, Phase IV (KMG-IV): sequencing the most valuable type-strain genomes for metagenomic binning, comparative biology and taxonomic classification.</title>
        <authorList>
            <person name="Goeker M."/>
        </authorList>
    </citation>
    <scope>NUCLEOTIDE SEQUENCE [LARGE SCALE GENOMIC DNA]</scope>
    <source>
        <strain evidence="4 5">DSM 28760</strain>
    </source>
</reference>
<protein>
    <submittedName>
        <fullName evidence="4">SAM-dependent MidA family methyltransferase</fullName>
    </submittedName>
</protein>
<evidence type="ECO:0000256" key="3">
    <source>
        <dbReference type="SAM" id="MobiDB-lite"/>
    </source>
</evidence>
<evidence type="ECO:0000313" key="4">
    <source>
        <dbReference type="EMBL" id="MBB3809362.1"/>
    </source>
</evidence>
<dbReference type="Proteomes" id="UP000537592">
    <property type="component" value="Unassembled WGS sequence"/>
</dbReference>
<keyword evidence="5" id="KW-1185">Reference proteome</keyword>
<dbReference type="InterPro" id="IPR038375">
    <property type="entry name" value="NDUFAF7_sf"/>
</dbReference>
<feature type="region of interest" description="Disordered" evidence="3">
    <location>
        <begin position="1"/>
        <end position="20"/>
    </location>
</feature>
<dbReference type="InterPro" id="IPR029063">
    <property type="entry name" value="SAM-dependent_MTases_sf"/>
</dbReference>
<comment type="caution">
    <text evidence="4">The sequence shown here is derived from an EMBL/GenBank/DDBJ whole genome shotgun (WGS) entry which is preliminary data.</text>
</comment>
<dbReference type="Gene3D" id="3.40.50.12710">
    <property type="match status" value="1"/>
</dbReference>
<dbReference type="Pfam" id="PF02636">
    <property type="entry name" value="Methyltransf_28"/>
    <property type="match status" value="1"/>
</dbReference>
<evidence type="ECO:0000313" key="5">
    <source>
        <dbReference type="Proteomes" id="UP000537592"/>
    </source>
</evidence>
<keyword evidence="2 4" id="KW-0808">Transferase</keyword>
<evidence type="ECO:0000256" key="1">
    <source>
        <dbReference type="ARBA" id="ARBA00022603"/>
    </source>
</evidence>
<dbReference type="PANTHER" id="PTHR12049:SF7">
    <property type="entry name" value="PROTEIN ARGININE METHYLTRANSFERASE NDUFAF7, MITOCHONDRIAL"/>
    <property type="match status" value="1"/>
</dbReference>
<dbReference type="GO" id="GO:0032259">
    <property type="term" value="P:methylation"/>
    <property type="evidence" value="ECO:0007669"/>
    <property type="project" value="UniProtKB-KW"/>
</dbReference>
<gene>
    <name evidence="4" type="ORF">FHS81_001444</name>
</gene>